<sequence>MAGRTPAINCRASNSEEPILSDGLFAFLSSGQCAGMPPPRWRCACRGYGSDTGLRPCGRTRCAAPPPAKNYAMPAPLSPFNAK</sequence>
<accession>A0A5C2LIX8</accession>
<dbReference type="AlphaFoldDB" id="A0A5C2LIX8"/>
<evidence type="ECO:0000313" key="1">
    <source>
        <dbReference type="EMBL" id="QEP92208.1"/>
    </source>
</evidence>
<organism evidence="1 2">
    <name type="scientific">Klebsiella pneumoniae</name>
    <dbReference type="NCBI Taxonomy" id="573"/>
    <lineage>
        <taxon>Bacteria</taxon>
        <taxon>Pseudomonadati</taxon>
        <taxon>Pseudomonadota</taxon>
        <taxon>Gammaproteobacteria</taxon>
        <taxon>Enterobacterales</taxon>
        <taxon>Enterobacteriaceae</taxon>
        <taxon>Klebsiella/Raoultella group</taxon>
        <taxon>Klebsiella</taxon>
        <taxon>Klebsiella pneumoniae complex</taxon>
    </lineage>
</organism>
<dbReference type="EMBL" id="CP043670">
    <property type="protein sequence ID" value="QEP92208.1"/>
    <property type="molecule type" value="Genomic_DNA"/>
</dbReference>
<proteinExistence type="predicted"/>
<name>A0A5C2LIX8_KLEPN</name>
<dbReference type="Proteomes" id="UP000325127">
    <property type="component" value="Chromosome"/>
</dbReference>
<protein>
    <submittedName>
        <fullName evidence="1">Uncharacterized protein</fullName>
    </submittedName>
</protein>
<reference evidence="1 2" key="1">
    <citation type="submission" date="2019-08" db="EMBL/GenBank/DDBJ databases">
        <title>Emergence of NDM-5-producing hypervirulent Klebsiella pneumoniae from clinical infections.</title>
        <authorList>
            <person name="Shen Z."/>
            <person name="Zhang H."/>
            <person name="Li M."/>
        </authorList>
    </citation>
    <scope>NUCLEOTIDE SEQUENCE [LARGE SCALE GENOMIC DNA]</scope>
    <source>
        <strain evidence="1 2">RJ18-01</strain>
    </source>
</reference>
<gene>
    <name evidence="1" type="ORF">FZ928_01415</name>
</gene>
<evidence type="ECO:0000313" key="2">
    <source>
        <dbReference type="Proteomes" id="UP000325127"/>
    </source>
</evidence>